<sequence>MRSTWNRGYPLLNRGLPAPISAIPWLCIRVSSMRVLRGDLAVLVVVAVVLVVLEVLEAGVPLVAVAVLEEAFRQEPRAEEEVTYPLIGGLLVGAPLGQNLQPSTNKSGALFKCPITTRRNDCKQVVTDGKRAGPHSEYFPPNSEEEMKDGQWLGVTVRSAGPAGKVMVCAHRYVVKSDPNSRWGQGLCYTLKQDLAWDQAWQPCQGESMYKAHEEYGYCQAGTSGFVTRDDLVLIGTPGPYTWRGTVFAHNISDDYFDRDKTKYLIPVEEGKSPVEKYSYLGFSVSSGKFFPGKNAETYVAGAPRSQTTGEVIFFERGGGSTSQTEPQMRILSRLLGETFASGFGYELTAADINGDGVTDLAVGAPFYFDRDSGGAVYVYISDPKTGFRENHPFTKLKGRKKESRFGFALTNLGDLNKDGCQEIAVGAPYEDEGVVYIYLGSRHGISTSPSQVIRSVRGAYMRTFGYSLSGGIDIDGNDYPDLLVGCYSSDMVIGIRSRPITHIETRIEAMDGLENIDPTKPGCQKDLESKDVCFSFKACVRMADSHREAQMSLLYHLEAETHLERNKFSRVRFSDGITERPHIVERRITISAFKEHCSQETAYLKPKHFTLTSTYLGHSIPSNTSQDVLDVFRFLRMLTVPGVFPNGSAHVVYAENQDSYMQIVFTFEV</sequence>
<evidence type="ECO:0000256" key="12">
    <source>
        <dbReference type="SAM" id="MobiDB-lite"/>
    </source>
</evidence>
<evidence type="ECO:0000256" key="6">
    <source>
        <dbReference type="ARBA" id="ARBA00023037"/>
    </source>
</evidence>
<evidence type="ECO:0000256" key="8">
    <source>
        <dbReference type="ARBA" id="ARBA00023170"/>
    </source>
</evidence>
<dbReference type="OrthoDB" id="5317514at2759"/>
<dbReference type="SUPFAM" id="SSF69318">
    <property type="entry name" value="Integrin alpha N-terminal domain"/>
    <property type="match status" value="1"/>
</dbReference>
<evidence type="ECO:0000313" key="14">
    <source>
        <dbReference type="EMBL" id="CAD7240759.1"/>
    </source>
</evidence>
<dbReference type="Proteomes" id="UP000677054">
    <property type="component" value="Unassembled WGS sequence"/>
</dbReference>
<evidence type="ECO:0000256" key="10">
    <source>
        <dbReference type="PROSITE-ProRule" id="PRU00803"/>
    </source>
</evidence>
<reference evidence="14" key="1">
    <citation type="submission" date="2020-11" db="EMBL/GenBank/DDBJ databases">
        <authorList>
            <person name="Tran Van P."/>
        </authorList>
    </citation>
    <scope>NUCLEOTIDE SEQUENCE</scope>
</reference>
<dbReference type="EMBL" id="CAJPEV010000060">
    <property type="protein sequence ID" value="CAG0879816.1"/>
    <property type="molecule type" value="Genomic_DNA"/>
</dbReference>
<dbReference type="PANTHER" id="PTHR23220">
    <property type="entry name" value="INTEGRIN ALPHA"/>
    <property type="match status" value="1"/>
</dbReference>
<dbReference type="EMBL" id="LR899577">
    <property type="protein sequence ID" value="CAD7240759.1"/>
    <property type="molecule type" value="Genomic_DNA"/>
</dbReference>
<keyword evidence="9" id="KW-0325">Glycoprotein</keyword>
<feature type="region of interest" description="Disordered" evidence="12">
    <location>
        <begin position="127"/>
        <end position="146"/>
    </location>
</feature>
<gene>
    <name evidence="14" type="ORF">DSTB1V02_LOCUS766</name>
</gene>
<evidence type="ECO:0000256" key="5">
    <source>
        <dbReference type="ARBA" id="ARBA00022889"/>
    </source>
</evidence>
<dbReference type="Pfam" id="PF08441">
    <property type="entry name" value="Integrin_A_Ig_1"/>
    <property type="match status" value="1"/>
</dbReference>
<feature type="repeat" description="FG-GAP" evidence="10">
    <location>
        <begin position="392"/>
        <end position="448"/>
    </location>
</feature>
<keyword evidence="7 11" id="KW-0472">Membrane</keyword>
<dbReference type="GO" id="GO:0008305">
    <property type="term" value="C:integrin complex"/>
    <property type="evidence" value="ECO:0007669"/>
    <property type="project" value="InterPro"/>
</dbReference>
<dbReference type="Gene3D" id="2.130.10.130">
    <property type="entry name" value="Integrin alpha, N-terminal"/>
    <property type="match status" value="1"/>
</dbReference>
<organism evidence="14">
    <name type="scientific">Darwinula stevensoni</name>
    <dbReference type="NCBI Taxonomy" id="69355"/>
    <lineage>
        <taxon>Eukaryota</taxon>
        <taxon>Metazoa</taxon>
        <taxon>Ecdysozoa</taxon>
        <taxon>Arthropoda</taxon>
        <taxon>Crustacea</taxon>
        <taxon>Oligostraca</taxon>
        <taxon>Ostracoda</taxon>
        <taxon>Podocopa</taxon>
        <taxon>Podocopida</taxon>
        <taxon>Darwinulocopina</taxon>
        <taxon>Darwinuloidea</taxon>
        <taxon>Darwinulidae</taxon>
        <taxon>Darwinula</taxon>
    </lineage>
</organism>
<feature type="domain" description="Integrin alpha first immunoglubulin-like" evidence="13">
    <location>
        <begin position="498"/>
        <end position="607"/>
    </location>
</feature>
<dbReference type="GO" id="GO:0007229">
    <property type="term" value="P:integrin-mediated signaling pathway"/>
    <property type="evidence" value="ECO:0007669"/>
    <property type="project" value="UniProtKB-KW"/>
</dbReference>
<accession>A0A7R8ZZY3</accession>
<dbReference type="Gene3D" id="2.60.40.1460">
    <property type="entry name" value="Integrin domains. Chain A, domain 2"/>
    <property type="match status" value="1"/>
</dbReference>
<evidence type="ECO:0000313" key="15">
    <source>
        <dbReference type="Proteomes" id="UP000677054"/>
    </source>
</evidence>
<keyword evidence="15" id="KW-1185">Reference proteome</keyword>
<dbReference type="PRINTS" id="PR01185">
    <property type="entry name" value="INTEGRINA"/>
</dbReference>
<dbReference type="PANTHER" id="PTHR23220:SF122">
    <property type="entry name" value="INTEGRIN ALPHA-PS1"/>
    <property type="match status" value="1"/>
</dbReference>
<dbReference type="SUPFAM" id="SSF69179">
    <property type="entry name" value="Integrin domains"/>
    <property type="match status" value="1"/>
</dbReference>
<proteinExistence type="inferred from homology"/>
<dbReference type="GO" id="GO:0033627">
    <property type="term" value="P:cell adhesion mediated by integrin"/>
    <property type="evidence" value="ECO:0007669"/>
    <property type="project" value="TreeGrafter"/>
</dbReference>
<keyword evidence="5 11" id="KW-0130">Cell adhesion</keyword>
<evidence type="ECO:0000256" key="11">
    <source>
        <dbReference type="RuleBase" id="RU003762"/>
    </source>
</evidence>
<feature type="transmembrane region" description="Helical" evidence="11">
    <location>
        <begin position="40"/>
        <end position="68"/>
    </location>
</feature>
<keyword evidence="3" id="KW-0732">Signal</keyword>
<dbReference type="InterPro" id="IPR028994">
    <property type="entry name" value="Integrin_alpha_N"/>
</dbReference>
<evidence type="ECO:0000256" key="2">
    <source>
        <dbReference type="ARBA" id="ARBA00008054"/>
    </source>
</evidence>
<dbReference type="SMART" id="SM00191">
    <property type="entry name" value="Int_alpha"/>
    <property type="match status" value="4"/>
</dbReference>
<keyword evidence="4" id="KW-0677">Repeat</keyword>
<dbReference type="InterPro" id="IPR013517">
    <property type="entry name" value="FG-GAP"/>
</dbReference>
<dbReference type="AlphaFoldDB" id="A0A7R8ZZY3"/>
<feature type="repeat" description="FG-GAP" evidence="10">
    <location>
        <begin position="451"/>
        <end position="513"/>
    </location>
</feature>
<feature type="repeat" description="FG-GAP" evidence="10">
    <location>
        <begin position="330"/>
        <end position="389"/>
    </location>
</feature>
<evidence type="ECO:0000256" key="9">
    <source>
        <dbReference type="ARBA" id="ARBA00023180"/>
    </source>
</evidence>
<evidence type="ECO:0000256" key="3">
    <source>
        <dbReference type="ARBA" id="ARBA00022729"/>
    </source>
</evidence>
<dbReference type="InterPro" id="IPR032695">
    <property type="entry name" value="Integrin_dom_sf"/>
</dbReference>
<keyword evidence="11" id="KW-0812">Transmembrane</keyword>
<comment type="similarity">
    <text evidence="2 11">Belongs to the integrin alpha chain family.</text>
</comment>
<dbReference type="GO" id="GO:0005178">
    <property type="term" value="F:integrin binding"/>
    <property type="evidence" value="ECO:0007669"/>
    <property type="project" value="TreeGrafter"/>
</dbReference>
<dbReference type="GO" id="GO:0009897">
    <property type="term" value="C:external side of plasma membrane"/>
    <property type="evidence" value="ECO:0007669"/>
    <property type="project" value="TreeGrafter"/>
</dbReference>
<evidence type="ECO:0000256" key="1">
    <source>
        <dbReference type="ARBA" id="ARBA00004479"/>
    </source>
</evidence>
<dbReference type="Pfam" id="PF01839">
    <property type="entry name" value="FG-GAP"/>
    <property type="match status" value="2"/>
</dbReference>
<dbReference type="InterPro" id="IPR013649">
    <property type="entry name" value="Integrin_alpha_Ig-like_1"/>
</dbReference>
<dbReference type="GO" id="GO:0007160">
    <property type="term" value="P:cell-matrix adhesion"/>
    <property type="evidence" value="ECO:0007669"/>
    <property type="project" value="TreeGrafter"/>
</dbReference>
<dbReference type="InterPro" id="IPR000413">
    <property type="entry name" value="Integrin_alpha"/>
</dbReference>
<dbReference type="PROSITE" id="PS51470">
    <property type="entry name" value="FG_GAP"/>
    <property type="match status" value="3"/>
</dbReference>
<evidence type="ECO:0000256" key="4">
    <source>
        <dbReference type="ARBA" id="ARBA00022737"/>
    </source>
</evidence>
<protein>
    <recommendedName>
        <fullName evidence="13">Integrin alpha first immunoglubulin-like domain-containing protein</fullName>
    </recommendedName>
</protein>
<evidence type="ECO:0000256" key="7">
    <source>
        <dbReference type="ARBA" id="ARBA00023136"/>
    </source>
</evidence>
<dbReference type="GO" id="GO:0048513">
    <property type="term" value="P:animal organ development"/>
    <property type="evidence" value="ECO:0007669"/>
    <property type="project" value="UniProtKB-ARBA"/>
</dbReference>
<dbReference type="InterPro" id="IPR013519">
    <property type="entry name" value="Int_alpha_beta-p"/>
</dbReference>
<comment type="subcellular location">
    <subcellularLocation>
        <location evidence="1 11">Membrane</location>
        <topology evidence="1 11">Single-pass type I membrane protein</topology>
    </subcellularLocation>
</comment>
<keyword evidence="11" id="KW-1133">Transmembrane helix</keyword>
<evidence type="ECO:0000259" key="13">
    <source>
        <dbReference type="Pfam" id="PF08441"/>
    </source>
</evidence>
<keyword evidence="8 11" id="KW-0675">Receptor</keyword>
<name>A0A7R8ZZY3_9CRUS</name>
<dbReference type="GO" id="GO:0007157">
    <property type="term" value="P:heterophilic cell-cell adhesion via plasma membrane cell adhesion molecules"/>
    <property type="evidence" value="ECO:0007669"/>
    <property type="project" value="UniProtKB-ARBA"/>
</dbReference>
<keyword evidence="6 11" id="KW-0401">Integrin</keyword>